<evidence type="ECO:0000313" key="3">
    <source>
        <dbReference type="Proteomes" id="UP000654482"/>
    </source>
</evidence>
<organism evidence="2 3">
    <name type="scientific">Lusitaniella coriacea LEGE 07157</name>
    <dbReference type="NCBI Taxonomy" id="945747"/>
    <lineage>
        <taxon>Bacteria</taxon>
        <taxon>Bacillati</taxon>
        <taxon>Cyanobacteriota</taxon>
        <taxon>Cyanophyceae</taxon>
        <taxon>Spirulinales</taxon>
        <taxon>Lusitaniellaceae</taxon>
        <taxon>Lusitaniella</taxon>
    </lineage>
</organism>
<protein>
    <submittedName>
        <fullName evidence="2">DUF2382 domain-containing protein</fullName>
    </submittedName>
</protein>
<reference evidence="2" key="1">
    <citation type="submission" date="2020-10" db="EMBL/GenBank/DDBJ databases">
        <authorList>
            <person name="Castelo-Branco R."/>
            <person name="Eusebio N."/>
            <person name="Adriana R."/>
            <person name="Vieira A."/>
            <person name="Brugerolle De Fraissinette N."/>
            <person name="Rezende De Castro R."/>
            <person name="Schneider M.P."/>
            <person name="Vasconcelos V."/>
            <person name="Leao P.N."/>
        </authorList>
    </citation>
    <scope>NUCLEOTIDE SEQUENCE</scope>
    <source>
        <strain evidence="2">LEGE 07157</strain>
    </source>
</reference>
<dbReference type="Proteomes" id="UP000654482">
    <property type="component" value="Unassembled WGS sequence"/>
</dbReference>
<name>A0A8J7DYN5_9CYAN</name>
<gene>
    <name evidence="2" type="ORF">IQ249_17460</name>
</gene>
<feature type="domain" description="DUF2382" evidence="1">
    <location>
        <begin position="117"/>
        <end position="177"/>
    </location>
</feature>
<sequence length="252" mass="28223">MDSHESEQNNNPSPPSAQNFAEELVGFAAISQQDRIIGRVERVFRDDNRLNFVISRSGDWNSAPLVLLSGEQIQAMDREARSLYVDLSPTELAQLQPYNSDTLAAADGSKIAEKHNIPLLEEKLVVKRSRRKIGEVVVRKEVEIHTIQVPVRREKLVVEQIGGGTKRLAEINLGEEEIVGIEYRTAAQTNGLSTLQREFLSPRTASQALDAIARHQPHGCQKVRVEIVVDDPELKQEYQTLLDRVVEENGVS</sequence>
<accession>A0A8J7DYN5</accession>
<dbReference type="InterPro" id="IPR019060">
    <property type="entry name" value="DUF2382"/>
</dbReference>
<dbReference type="Pfam" id="PF09557">
    <property type="entry name" value="DUF2382"/>
    <property type="match status" value="1"/>
</dbReference>
<proteinExistence type="predicted"/>
<dbReference type="AlphaFoldDB" id="A0A8J7DYN5"/>
<evidence type="ECO:0000313" key="2">
    <source>
        <dbReference type="EMBL" id="MBE9117687.1"/>
    </source>
</evidence>
<dbReference type="RefSeq" id="WP_194030769.1">
    <property type="nucleotide sequence ID" value="NZ_JADEWZ010000028.1"/>
</dbReference>
<dbReference type="EMBL" id="JADEWZ010000028">
    <property type="protein sequence ID" value="MBE9117687.1"/>
    <property type="molecule type" value="Genomic_DNA"/>
</dbReference>
<comment type="caution">
    <text evidence="2">The sequence shown here is derived from an EMBL/GenBank/DDBJ whole genome shotgun (WGS) entry which is preliminary data.</text>
</comment>
<keyword evidence="3" id="KW-1185">Reference proteome</keyword>
<evidence type="ECO:0000259" key="1">
    <source>
        <dbReference type="Pfam" id="PF09557"/>
    </source>
</evidence>